<keyword evidence="3" id="KW-1185">Reference proteome</keyword>
<proteinExistence type="predicted"/>
<sequence length="180" mass="20927">MIKIYYHKKSGHSSTQNGANRTYSHFSEPSRCLDKFAHIPTRGLELLEKRLEERITSVREELRKRREQEVCQKVSVADSHSFSQDATEKELNSASGWLNPYLRKEIKESGLCTEYPKRSQRGDPKTHPEDWYWNYQWRENGKVKSRYVAREKLSKVKNAIATNSTPAEIIKLIKGGQVDA</sequence>
<dbReference type="InterPro" id="IPR046738">
    <property type="entry name" value="DUF6788"/>
</dbReference>
<evidence type="ECO:0000313" key="2">
    <source>
        <dbReference type="EMBL" id="MEA5521334.1"/>
    </source>
</evidence>
<dbReference type="EMBL" id="JAYGHT010000131">
    <property type="protein sequence ID" value="MEA5521334.1"/>
    <property type="molecule type" value="Genomic_DNA"/>
</dbReference>
<dbReference type="Proteomes" id="UP001301728">
    <property type="component" value="Unassembled WGS sequence"/>
</dbReference>
<accession>A0ABU5U2A8</accession>
<protein>
    <recommendedName>
        <fullName evidence="1">DUF6788 domain-containing protein</fullName>
    </recommendedName>
</protein>
<gene>
    <name evidence="2" type="ORF">VB854_20555</name>
</gene>
<dbReference type="RefSeq" id="WP_323276202.1">
    <property type="nucleotide sequence ID" value="NZ_JAYGHT010000131.1"/>
</dbReference>
<feature type="domain" description="DUF6788" evidence="1">
    <location>
        <begin position="120"/>
        <end position="157"/>
    </location>
</feature>
<name>A0ABU5U2A8_9CYAN</name>
<evidence type="ECO:0000259" key="1">
    <source>
        <dbReference type="Pfam" id="PF20586"/>
    </source>
</evidence>
<comment type="caution">
    <text evidence="2">The sequence shown here is derived from an EMBL/GenBank/DDBJ whole genome shotgun (WGS) entry which is preliminary data.</text>
</comment>
<reference evidence="2 3" key="1">
    <citation type="submission" date="2023-12" db="EMBL/GenBank/DDBJ databases">
        <title>Baltic Sea Cyanobacteria.</title>
        <authorList>
            <person name="Delbaje E."/>
            <person name="Fewer D.P."/>
            <person name="Shishido T.K."/>
        </authorList>
    </citation>
    <scope>NUCLEOTIDE SEQUENCE [LARGE SCALE GENOMIC DNA]</scope>
    <source>
        <strain evidence="2 3">CCNP 1315</strain>
    </source>
</reference>
<evidence type="ECO:0000313" key="3">
    <source>
        <dbReference type="Proteomes" id="UP001301728"/>
    </source>
</evidence>
<organism evidence="2 3">
    <name type="scientific">Limnoraphis robusta CCNP1315</name>
    <dbReference type="NCBI Taxonomy" id="3110306"/>
    <lineage>
        <taxon>Bacteria</taxon>
        <taxon>Bacillati</taxon>
        <taxon>Cyanobacteriota</taxon>
        <taxon>Cyanophyceae</taxon>
        <taxon>Oscillatoriophycideae</taxon>
        <taxon>Oscillatoriales</taxon>
        <taxon>Sirenicapillariaceae</taxon>
        <taxon>Limnoraphis</taxon>
    </lineage>
</organism>
<dbReference type="Pfam" id="PF20586">
    <property type="entry name" value="DUF6788"/>
    <property type="match status" value="1"/>
</dbReference>